<dbReference type="Pfam" id="PF00816">
    <property type="entry name" value="Histone_HNS"/>
    <property type="match status" value="1"/>
</dbReference>
<name>B1XXE8_LEPCP</name>
<organism evidence="2 3">
    <name type="scientific">Leptothrix cholodnii (strain ATCC 51168 / LMG 8142 / SP-6)</name>
    <name type="common">Leptothrix discophora (strain SP-6)</name>
    <dbReference type="NCBI Taxonomy" id="395495"/>
    <lineage>
        <taxon>Bacteria</taxon>
        <taxon>Pseudomonadati</taxon>
        <taxon>Pseudomonadota</taxon>
        <taxon>Betaproteobacteria</taxon>
        <taxon>Burkholderiales</taxon>
        <taxon>Sphaerotilaceae</taxon>
        <taxon>Leptothrix</taxon>
    </lineage>
</organism>
<dbReference type="SUPFAM" id="SSF81273">
    <property type="entry name" value="H-NS histone-like proteins"/>
    <property type="match status" value="1"/>
</dbReference>
<dbReference type="InterPro" id="IPR027444">
    <property type="entry name" value="H-NS_C_dom"/>
</dbReference>
<evidence type="ECO:0000313" key="3">
    <source>
        <dbReference type="Proteomes" id="UP000001693"/>
    </source>
</evidence>
<dbReference type="RefSeq" id="WP_012347822.1">
    <property type="nucleotide sequence ID" value="NC_010524.1"/>
</dbReference>
<evidence type="ECO:0000259" key="1">
    <source>
        <dbReference type="Pfam" id="PF00816"/>
    </source>
</evidence>
<feature type="domain" description="DNA-binding protein H-NS-like C-terminal" evidence="1">
    <location>
        <begin position="49"/>
        <end position="85"/>
    </location>
</feature>
<accession>B1XXE8</accession>
<dbReference type="KEGG" id="lch:Lcho_2803"/>
<evidence type="ECO:0000313" key="2">
    <source>
        <dbReference type="EMBL" id="ACB35068.1"/>
    </source>
</evidence>
<dbReference type="AlphaFoldDB" id="B1XXE8"/>
<gene>
    <name evidence="2" type="ordered locus">Lcho_2803</name>
</gene>
<dbReference type="InterPro" id="IPR037150">
    <property type="entry name" value="H-NS_C_dom_sf"/>
</dbReference>
<sequence>MVNDVIEPEKEAAIRKIRRLMAFWSISPTELRGRGVPAPRPAPAAAAVARYRHPVSGSTWDGEGPQPQWLREALLYEGYTVDQLRVRPTPDAGSSIGL</sequence>
<keyword evidence="3" id="KW-1185">Reference proteome</keyword>
<dbReference type="GO" id="GO:0003677">
    <property type="term" value="F:DNA binding"/>
    <property type="evidence" value="ECO:0007669"/>
    <property type="project" value="InterPro"/>
</dbReference>
<reference evidence="2 3" key="1">
    <citation type="submission" date="2008-03" db="EMBL/GenBank/DDBJ databases">
        <title>Complete sequence of Leptothrix cholodnii SP-6.</title>
        <authorList>
            <consortium name="US DOE Joint Genome Institute"/>
            <person name="Copeland A."/>
            <person name="Lucas S."/>
            <person name="Lapidus A."/>
            <person name="Glavina del Rio T."/>
            <person name="Dalin E."/>
            <person name="Tice H."/>
            <person name="Bruce D."/>
            <person name="Goodwin L."/>
            <person name="Pitluck S."/>
            <person name="Chertkov O."/>
            <person name="Brettin T."/>
            <person name="Detter J.C."/>
            <person name="Han C."/>
            <person name="Kuske C.R."/>
            <person name="Schmutz J."/>
            <person name="Larimer F."/>
            <person name="Land M."/>
            <person name="Hauser L."/>
            <person name="Kyrpides N."/>
            <person name="Lykidis A."/>
            <person name="Emerson D."/>
            <person name="Richardson P."/>
        </authorList>
    </citation>
    <scope>NUCLEOTIDE SEQUENCE [LARGE SCALE GENOMIC DNA]</scope>
    <source>
        <strain evidence="3">ATCC 51168 / LMG 8142 / SP-6</strain>
    </source>
</reference>
<dbReference type="eggNOG" id="COG2916">
    <property type="taxonomic scope" value="Bacteria"/>
</dbReference>
<dbReference type="HOGENOM" id="CLU_2330308_0_0_4"/>
<dbReference type="Gene3D" id="4.10.430.10">
    <property type="entry name" value="Histone-like protein H-NS, C-terminal domain"/>
    <property type="match status" value="1"/>
</dbReference>
<dbReference type="OrthoDB" id="5297879at2"/>
<dbReference type="EMBL" id="CP001013">
    <property type="protein sequence ID" value="ACB35068.1"/>
    <property type="molecule type" value="Genomic_DNA"/>
</dbReference>
<proteinExistence type="predicted"/>
<protein>
    <recommendedName>
        <fullName evidence="1">DNA-binding protein H-NS-like C-terminal domain-containing protein</fullName>
    </recommendedName>
</protein>
<dbReference type="Proteomes" id="UP000001693">
    <property type="component" value="Chromosome"/>
</dbReference>